<proteinExistence type="inferred from homology"/>
<evidence type="ECO:0000256" key="3">
    <source>
        <dbReference type="ARBA" id="ARBA00022960"/>
    </source>
</evidence>
<keyword evidence="5" id="KW-0012">Acyltransferase</keyword>
<dbReference type="PANTHER" id="PTHR36174">
    <property type="entry name" value="LIPID II:GLYCINE GLYCYLTRANSFERASE"/>
    <property type="match status" value="1"/>
</dbReference>
<gene>
    <name evidence="8" type="ORF">LQ327_20810</name>
</gene>
<dbReference type="Pfam" id="PF13480">
    <property type="entry name" value="Acetyltransf_6"/>
    <property type="match status" value="1"/>
</dbReference>
<evidence type="ECO:0000313" key="8">
    <source>
        <dbReference type="EMBL" id="MCD2195817.1"/>
    </source>
</evidence>
<reference evidence="8 9" key="1">
    <citation type="submission" date="2021-11" db="EMBL/GenBank/DDBJ databases">
        <title>Draft genome sequence of Actinomycetospora sp. SF1 isolated from the rhizosphere soil.</title>
        <authorList>
            <person name="Duangmal K."/>
            <person name="Chantavorakit T."/>
        </authorList>
    </citation>
    <scope>NUCLEOTIDE SEQUENCE [LARGE SCALE GENOMIC DNA]</scope>
    <source>
        <strain evidence="8 9">TBRC 5722</strain>
    </source>
</reference>
<keyword evidence="4" id="KW-0573">Peptidoglycan synthesis</keyword>
<keyword evidence="2" id="KW-0808">Transferase</keyword>
<comment type="similarity">
    <text evidence="1">Belongs to the FemABX family.</text>
</comment>
<dbReference type="PANTHER" id="PTHR36174:SF1">
    <property type="entry name" value="LIPID II:GLYCINE GLYCYLTRANSFERASE"/>
    <property type="match status" value="1"/>
</dbReference>
<protein>
    <submittedName>
        <fullName evidence="8">GNAT family N-acetyltransferase</fullName>
    </submittedName>
</protein>
<organism evidence="8 9">
    <name type="scientific">Actinomycetospora endophytica</name>
    <dbReference type="NCBI Taxonomy" id="2291215"/>
    <lineage>
        <taxon>Bacteria</taxon>
        <taxon>Bacillati</taxon>
        <taxon>Actinomycetota</taxon>
        <taxon>Actinomycetes</taxon>
        <taxon>Pseudonocardiales</taxon>
        <taxon>Pseudonocardiaceae</taxon>
        <taxon>Actinomycetospora</taxon>
    </lineage>
</organism>
<accession>A0ABS8PD33</accession>
<dbReference type="SUPFAM" id="SSF55729">
    <property type="entry name" value="Acyl-CoA N-acyltransferases (Nat)"/>
    <property type="match status" value="2"/>
</dbReference>
<feature type="domain" description="BioF2-like acetyltransferase" evidence="7">
    <location>
        <begin position="176"/>
        <end position="295"/>
    </location>
</feature>
<evidence type="ECO:0000256" key="1">
    <source>
        <dbReference type="ARBA" id="ARBA00009943"/>
    </source>
</evidence>
<dbReference type="Proteomes" id="UP001199469">
    <property type="component" value="Unassembled WGS sequence"/>
</dbReference>
<dbReference type="Gene3D" id="3.40.630.30">
    <property type="match status" value="2"/>
</dbReference>
<keyword evidence="3" id="KW-0133">Cell shape</keyword>
<sequence>MGDDVEVGVLTGLDDGTRREWDALVAATPGSDVNQLSAWARVRATVGYSTRYVLARDGGRLVGGAQLLLRAGAGPAGLAYLPSGPVISPGAADRGVVVAALAAALDRWSNPLRPLFVQPPDDGDDVSAALLARGFRRSEAGVAPAGTLRLDLAVSEEALRAGLGRRLRYWTGKWAERGVVVRRGDERDVGLLSELMAHTAAHQGYQALPRPYVDAFYRELAPDGHVVLFVGEVAGSPVAADLLTACGGVVKGRLGGFDRSGPAGKLSVPGAMRWAAIRWAREQGYRWFDFGGIDADMFADLQAGRTRNEESWPGADRAKLSFGGAPYAYPPAVERIAPPARWAYDAARHSEAGRRLLSVATERLRGARRDHGGPAQQK</sequence>
<comment type="caution">
    <text evidence="8">The sequence shown here is derived from an EMBL/GenBank/DDBJ whole genome shotgun (WGS) entry which is preliminary data.</text>
</comment>
<evidence type="ECO:0000313" key="9">
    <source>
        <dbReference type="Proteomes" id="UP001199469"/>
    </source>
</evidence>
<evidence type="ECO:0000256" key="2">
    <source>
        <dbReference type="ARBA" id="ARBA00022679"/>
    </source>
</evidence>
<name>A0ABS8PD33_9PSEU</name>
<keyword evidence="9" id="KW-1185">Reference proteome</keyword>
<dbReference type="RefSeq" id="WP_230737298.1">
    <property type="nucleotide sequence ID" value="NZ_JAJNDB010000004.1"/>
</dbReference>
<evidence type="ECO:0000256" key="4">
    <source>
        <dbReference type="ARBA" id="ARBA00022984"/>
    </source>
</evidence>
<dbReference type="InterPro" id="IPR016181">
    <property type="entry name" value="Acyl_CoA_acyltransferase"/>
</dbReference>
<evidence type="ECO:0000256" key="6">
    <source>
        <dbReference type="ARBA" id="ARBA00023316"/>
    </source>
</evidence>
<evidence type="ECO:0000259" key="7">
    <source>
        <dbReference type="Pfam" id="PF13480"/>
    </source>
</evidence>
<keyword evidence="6" id="KW-0961">Cell wall biogenesis/degradation</keyword>
<dbReference type="InterPro" id="IPR050644">
    <property type="entry name" value="PG_Glycine_Bridge_Synth"/>
</dbReference>
<dbReference type="EMBL" id="JAJNDB010000004">
    <property type="protein sequence ID" value="MCD2195817.1"/>
    <property type="molecule type" value="Genomic_DNA"/>
</dbReference>
<dbReference type="InterPro" id="IPR038740">
    <property type="entry name" value="BioF2-like_GNAT_dom"/>
</dbReference>
<evidence type="ECO:0000256" key="5">
    <source>
        <dbReference type="ARBA" id="ARBA00023315"/>
    </source>
</evidence>
<dbReference type="PROSITE" id="PS51191">
    <property type="entry name" value="FEMABX"/>
    <property type="match status" value="1"/>
</dbReference>
<dbReference type="InterPro" id="IPR003447">
    <property type="entry name" value="FEMABX"/>
</dbReference>